<dbReference type="PANTHER" id="PTHR43420">
    <property type="entry name" value="ACETYLTRANSFERASE"/>
    <property type="match status" value="1"/>
</dbReference>
<organism evidence="4 5">
    <name type="scientific">Candidatus Magasanikbacteria bacterium RIFCSPHIGHO2_01_FULL_47_8</name>
    <dbReference type="NCBI Taxonomy" id="1798673"/>
    <lineage>
        <taxon>Bacteria</taxon>
        <taxon>Candidatus Magasanikiibacteriota</taxon>
    </lineage>
</organism>
<evidence type="ECO:0000313" key="5">
    <source>
        <dbReference type="Proteomes" id="UP000177953"/>
    </source>
</evidence>
<gene>
    <name evidence="4" type="ORF">A2754_02485</name>
</gene>
<dbReference type="InterPro" id="IPR016181">
    <property type="entry name" value="Acyl_CoA_acyltransferase"/>
</dbReference>
<dbReference type="SUPFAM" id="SSF55729">
    <property type="entry name" value="Acyl-CoA N-acyltransferases (Nat)"/>
    <property type="match status" value="1"/>
</dbReference>
<keyword evidence="1" id="KW-0808">Transferase</keyword>
<dbReference type="GO" id="GO:0016747">
    <property type="term" value="F:acyltransferase activity, transferring groups other than amino-acyl groups"/>
    <property type="evidence" value="ECO:0007669"/>
    <property type="project" value="InterPro"/>
</dbReference>
<evidence type="ECO:0000256" key="2">
    <source>
        <dbReference type="ARBA" id="ARBA00023315"/>
    </source>
</evidence>
<dbReference type="Gene3D" id="3.40.630.30">
    <property type="match status" value="1"/>
</dbReference>
<evidence type="ECO:0000259" key="3">
    <source>
        <dbReference type="PROSITE" id="PS51186"/>
    </source>
</evidence>
<dbReference type="InterPro" id="IPR000182">
    <property type="entry name" value="GNAT_dom"/>
</dbReference>
<proteinExistence type="predicted"/>
<dbReference type="Proteomes" id="UP000177953">
    <property type="component" value="Unassembled WGS sequence"/>
</dbReference>
<dbReference type="AlphaFoldDB" id="A0A1F6MBR6"/>
<evidence type="ECO:0000313" key="4">
    <source>
        <dbReference type="EMBL" id="OGH69059.1"/>
    </source>
</evidence>
<name>A0A1F6MBR6_9BACT</name>
<comment type="caution">
    <text evidence="4">The sequence shown here is derived from an EMBL/GenBank/DDBJ whole genome shotgun (WGS) entry which is preliminary data.</text>
</comment>
<evidence type="ECO:0000256" key="1">
    <source>
        <dbReference type="ARBA" id="ARBA00022679"/>
    </source>
</evidence>
<dbReference type="PANTHER" id="PTHR43420:SF44">
    <property type="entry name" value="ACETYLTRANSFERASE YPEA"/>
    <property type="match status" value="1"/>
</dbReference>
<accession>A0A1F6MBR6</accession>
<protein>
    <recommendedName>
        <fullName evidence="3">N-acetyltransferase domain-containing protein</fullName>
    </recommendedName>
</protein>
<dbReference type="PROSITE" id="PS51186">
    <property type="entry name" value="GNAT"/>
    <property type="match status" value="1"/>
</dbReference>
<sequence>MGKIVCRRFQARDLADIIKLEAACFGDDPWPPEEFKKLLARGASAFVIGKPARAALWLRPRSRHYFEVVNVATSPKWQRKGYAKKLLVKAISFAKEQKKHGLALHVHVSNTAAVRLYESFGFKKVRRYVRYYGRKDAWRMRVRFQ</sequence>
<feature type="domain" description="N-acetyltransferase" evidence="3">
    <location>
        <begin position="4"/>
        <end position="145"/>
    </location>
</feature>
<keyword evidence="2" id="KW-0012">Acyltransferase</keyword>
<dbReference type="InterPro" id="IPR050680">
    <property type="entry name" value="YpeA/RimI_acetyltransf"/>
</dbReference>
<dbReference type="EMBL" id="MFPU01000069">
    <property type="protein sequence ID" value="OGH69059.1"/>
    <property type="molecule type" value="Genomic_DNA"/>
</dbReference>
<dbReference type="Pfam" id="PF00583">
    <property type="entry name" value="Acetyltransf_1"/>
    <property type="match status" value="1"/>
</dbReference>
<dbReference type="CDD" id="cd04301">
    <property type="entry name" value="NAT_SF"/>
    <property type="match status" value="1"/>
</dbReference>
<reference evidence="4 5" key="1">
    <citation type="journal article" date="2016" name="Nat. Commun.">
        <title>Thousands of microbial genomes shed light on interconnected biogeochemical processes in an aquifer system.</title>
        <authorList>
            <person name="Anantharaman K."/>
            <person name="Brown C.T."/>
            <person name="Hug L.A."/>
            <person name="Sharon I."/>
            <person name="Castelle C.J."/>
            <person name="Probst A.J."/>
            <person name="Thomas B.C."/>
            <person name="Singh A."/>
            <person name="Wilkins M.J."/>
            <person name="Karaoz U."/>
            <person name="Brodie E.L."/>
            <person name="Williams K.H."/>
            <person name="Hubbard S.S."/>
            <person name="Banfield J.F."/>
        </authorList>
    </citation>
    <scope>NUCLEOTIDE SEQUENCE [LARGE SCALE GENOMIC DNA]</scope>
</reference>